<dbReference type="AlphaFoldDB" id="A0A5E4QB21"/>
<protein>
    <submittedName>
        <fullName evidence="2">Uncharacterized protein</fullName>
    </submittedName>
</protein>
<organism evidence="2 3">
    <name type="scientific">Leptidea sinapis</name>
    <dbReference type="NCBI Taxonomy" id="189913"/>
    <lineage>
        <taxon>Eukaryota</taxon>
        <taxon>Metazoa</taxon>
        <taxon>Ecdysozoa</taxon>
        <taxon>Arthropoda</taxon>
        <taxon>Hexapoda</taxon>
        <taxon>Insecta</taxon>
        <taxon>Pterygota</taxon>
        <taxon>Neoptera</taxon>
        <taxon>Endopterygota</taxon>
        <taxon>Lepidoptera</taxon>
        <taxon>Glossata</taxon>
        <taxon>Ditrysia</taxon>
        <taxon>Papilionoidea</taxon>
        <taxon>Pieridae</taxon>
        <taxon>Dismorphiinae</taxon>
        <taxon>Leptidea</taxon>
    </lineage>
</organism>
<dbReference type="EMBL" id="FZQP02002059">
    <property type="protein sequence ID" value="VVC94610.1"/>
    <property type="molecule type" value="Genomic_DNA"/>
</dbReference>
<keyword evidence="3" id="KW-1185">Reference proteome</keyword>
<evidence type="ECO:0000313" key="2">
    <source>
        <dbReference type="EMBL" id="VVC94610.1"/>
    </source>
</evidence>
<name>A0A5E4QB21_9NEOP</name>
<dbReference type="Proteomes" id="UP000324832">
    <property type="component" value="Unassembled WGS sequence"/>
</dbReference>
<sequence>MSCDCKEEQKKGREGISRTYYGYYDTPEGCNIDKKMMSLARYGAAIGAIISTYDVLMYSRAVGFIPMLKRYMFHSGSLMLMGATFAAVANGALLRRGRPEGGPGTWTPAGAACTRSHGACQQLEKRLHLVSGSKRRINFNN</sequence>
<keyword evidence="1" id="KW-0812">Transmembrane</keyword>
<feature type="transmembrane region" description="Helical" evidence="1">
    <location>
        <begin position="71"/>
        <end position="93"/>
    </location>
</feature>
<accession>A0A5E4QB21</accession>
<feature type="transmembrane region" description="Helical" evidence="1">
    <location>
        <begin position="39"/>
        <end position="59"/>
    </location>
</feature>
<keyword evidence="1" id="KW-1133">Transmembrane helix</keyword>
<evidence type="ECO:0000313" key="3">
    <source>
        <dbReference type="Proteomes" id="UP000324832"/>
    </source>
</evidence>
<reference evidence="2 3" key="1">
    <citation type="submission" date="2017-07" db="EMBL/GenBank/DDBJ databases">
        <authorList>
            <person name="Talla V."/>
            <person name="Backstrom N."/>
        </authorList>
    </citation>
    <scope>NUCLEOTIDE SEQUENCE [LARGE SCALE GENOMIC DNA]</scope>
</reference>
<gene>
    <name evidence="2" type="ORF">LSINAPIS_LOCUS6517</name>
</gene>
<proteinExistence type="predicted"/>
<keyword evidence="1" id="KW-0472">Membrane</keyword>
<evidence type="ECO:0000256" key="1">
    <source>
        <dbReference type="SAM" id="Phobius"/>
    </source>
</evidence>